<keyword evidence="6 9" id="KW-0472">Membrane</keyword>
<dbReference type="GO" id="GO:0022857">
    <property type="term" value="F:transmembrane transporter activity"/>
    <property type="evidence" value="ECO:0007669"/>
    <property type="project" value="InterPro"/>
</dbReference>
<feature type="region of interest" description="Disordered" evidence="8">
    <location>
        <begin position="968"/>
        <end position="993"/>
    </location>
</feature>
<reference evidence="12 13" key="1">
    <citation type="journal article" date="2014" name="Nat. Genet.">
        <title>Genome and transcriptome of the porcine whipworm Trichuris suis.</title>
        <authorList>
            <person name="Jex A.R."/>
            <person name="Nejsum P."/>
            <person name="Schwarz E.M."/>
            <person name="Hu L."/>
            <person name="Young N.D."/>
            <person name="Hall R.S."/>
            <person name="Korhonen P.K."/>
            <person name="Liao S."/>
            <person name="Thamsborg S."/>
            <person name="Xia J."/>
            <person name="Xu P."/>
            <person name="Wang S."/>
            <person name="Scheerlinck J.P."/>
            <person name="Hofmann A."/>
            <person name="Sternberg P.W."/>
            <person name="Wang J."/>
            <person name="Gasser R.B."/>
        </authorList>
    </citation>
    <scope>NUCLEOTIDE SEQUENCE [LARGE SCALE GENOMIC DNA]</scope>
    <source>
        <strain evidence="12">DCEP-RM93F</strain>
        <strain evidence="11">DCEP-RM93M</strain>
    </source>
</reference>
<evidence type="ECO:0000256" key="3">
    <source>
        <dbReference type="ARBA" id="ARBA00022475"/>
    </source>
</evidence>
<gene>
    <name evidence="11" type="ORF">M513_03651</name>
    <name evidence="12" type="ORF">M514_03651</name>
</gene>
<evidence type="ECO:0000256" key="5">
    <source>
        <dbReference type="ARBA" id="ARBA00022989"/>
    </source>
</evidence>
<dbReference type="PANTHER" id="PTHR10796">
    <property type="entry name" value="PATCHED-RELATED"/>
    <property type="match status" value="1"/>
</dbReference>
<evidence type="ECO:0000256" key="9">
    <source>
        <dbReference type="SAM" id="Phobius"/>
    </source>
</evidence>
<dbReference type="SUPFAM" id="SSF82866">
    <property type="entry name" value="Multidrug efflux transporter AcrB transmembrane domain"/>
    <property type="match status" value="2"/>
</dbReference>
<proteinExistence type="inferred from homology"/>
<dbReference type="Proteomes" id="UP000030764">
    <property type="component" value="Unassembled WGS sequence"/>
</dbReference>
<feature type="transmembrane region" description="Helical" evidence="9">
    <location>
        <begin position="805"/>
        <end position="834"/>
    </location>
</feature>
<dbReference type="Pfam" id="PF02460">
    <property type="entry name" value="Patched"/>
    <property type="match status" value="2"/>
</dbReference>
<organism evidence="12">
    <name type="scientific">Trichuris suis</name>
    <name type="common">pig whipworm</name>
    <dbReference type="NCBI Taxonomy" id="68888"/>
    <lineage>
        <taxon>Eukaryota</taxon>
        <taxon>Metazoa</taxon>
        <taxon>Ecdysozoa</taxon>
        <taxon>Nematoda</taxon>
        <taxon>Enoplea</taxon>
        <taxon>Dorylaimia</taxon>
        <taxon>Trichinellida</taxon>
        <taxon>Trichuridae</taxon>
        <taxon>Trichuris</taxon>
    </lineage>
</organism>
<dbReference type="EMBL" id="KL367586">
    <property type="protein sequence ID" value="KFD62861.1"/>
    <property type="molecule type" value="Genomic_DNA"/>
</dbReference>
<evidence type="ECO:0000259" key="10">
    <source>
        <dbReference type="PROSITE" id="PS50156"/>
    </source>
</evidence>
<name>A0A085N065_9BILA</name>
<keyword evidence="7" id="KW-0325">Glycoprotein</keyword>
<dbReference type="InterPro" id="IPR000731">
    <property type="entry name" value="SSD"/>
</dbReference>
<dbReference type="GO" id="GO:0006897">
    <property type="term" value="P:endocytosis"/>
    <property type="evidence" value="ECO:0007669"/>
    <property type="project" value="TreeGrafter"/>
</dbReference>
<keyword evidence="3" id="KW-1003">Cell membrane</keyword>
<feature type="transmembrane region" description="Helical" evidence="9">
    <location>
        <begin position="320"/>
        <end position="344"/>
    </location>
</feature>
<evidence type="ECO:0000313" key="13">
    <source>
        <dbReference type="Proteomes" id="UP000030764"/>
    </source>
</evidence>
<dbReference type="AlphaFoldDB" id="A0A085N065"/>
<dbReference type="GO" id="GO:0018996">
    <property type="term" value="P:molting cycle, collagen and cuticulin-based cuticle"/>
    <property type="evidence" value="ECO:0007669"/>
    <property type="project" value="TreeGrafter"/>
</dbReference>
<feature type="transmembrane region" description="Helical" evidence="9">
    <location>
        <begin position="280"/>
        <end position="300"/>
    </location>
</feature>
<feature type="transmembrane region" description="Helical" evidence="9">
    <location>
        <begin position="350"/>
        <end position="372"/>
    </location>
</feature>
<protein>
    <recommendedName>
        <fullName evidence="10">SSD domain-containing protein</fullName>
    </recommendedName>
</protein>
<dbReference type="InterPro" id="IPR003392">
    <property type="entry name" value="PTHD_SSD"/>
</dbReference>
<comment type="similarity">
    <text evidence="2">Belongs to the patched family.</text>
</comment>
<dbReference type="Gene3D" id="1.20.1640.10">
    <property type="entry name" value="Multidrug efflux transporter AcrB transmembrane domain"/>
    <property type="match status" value="2"/>
</dbReference>
<evidence type="ECO:0000313" key="11">
    <source>
        <dbReference type="EMBL" id="KFD55599.1"/>
    </source>
</evidence>
<dbReference type="FunFam" id="1.20.1640.10:FF:000013">
    <property type="entry name" value="PaTched Related family"/>
    <property type="match status" value="1"/>
</dbReference>
<evidence type="ECO:0000313" key="12">
    <source>
        <dbReference type="EMBL" id="KFD62861.1"/>
    </source>
</evidence>
<feature type="transmembrane region" description="Helical" evidence="9">
    <location>
        <begin position="480"/>
        <end position="508"/>
    </location>
</feature>
<evidence type="ECO:0000256" key="7">
    <source>
        <dbReference type="ARBA" id="ARBA00023180"/>
    </source>
</evidence>
<dbReference type="GO" id="GO:0005886">
    <property type="term" value="C:plasma membrane"/>
    <property type="evidence" value="ECO:0007669"/>
    <property type="project" value="UniProtKB-SubCell"/>
</dbReference>
<dbReference type="Proteomes" id="UP000030758">
    <property type="component" value="Unassembled WGS sequence"/>
</dbReference>
<evidence type="ECO:0000256" key="8">
    <source>
        <dbReference type="SAM" id="MobiDB-lite"/>
    </source>
</evidence>
<comment type="subcellular location">
    <subcellularLocation>
        <location evidence="1">Cell membrane</location>
        <topology evidence="1">Multi-pass membrane protein</topology>
    </subcellularLocation>
</comment>
<keyword evidence="5 9" id="KW-1133">Transmembrane helix</keyword>
<evidence type="ECO:0000256" key="6">
    <source>
        <dbReference type="ARBA" id="ARBA00023136"/>
    </source>
</evidence>
<dbReference type="EMBL" id="KL363199">
    <property type="protein sequence ID" value="KFD55599.1"/>
    <property type="molecule type" value="Genomic_DNA"/>
</dbReference>
<dbReference type="Pfam" id="PF00873">
    <property type="entry name" value="ACR_tran"/>
    <property type="match status" value="1"/>
</dbReference>
<dbReference type="InterPro" id="IPR051697">
    <property type="entry name" value="Patched_domain-protein"/>
</dbReference>
<feature type="compositionally biased region" description="Polar residues" evidence="8">
    <location>
        <begin position="972"/>
        <end position="987"/>
    </location>
</feature>
<feature type="transmembrane region" description="Helical" evidence="9">
    <location>
        <begin position="929"/>
        <end position="952"/>
    </location>
</feature>
<evidence type="ECO:0000256" key="2">
    <source>
        <dbReference type="ARBA" id="ARBA00005585"/>
    </source>
</evidence>
<evidence type="ECO:0000256" key="1">
    <source>
        <dbReference type="ARBA" id="ARBA00004651"/>
    </source>
</evidence>
<feature type="transmembrane region" description="Helical" evidence="9">
    <location>
        <begin position="896"/>
        <end position="917"/>
    </location>
</feature>
<feature type="domain" description="SSD" evidence="10">
    <location>
        <begin position="282"/>
        <end position="508"/>
    </location>
</feature>
<feature type="non-terminal residue" evidence="12">
    <location>
        <position position="993"/>
    </location>
</feature>
<feature type="transmembrane region" description="Helical" evidence="9">
    <location>
        <begin position="585"/>
        <end position="608"/>
    </location>
</feature>
<dbReference type="PROSITE" id="PS50156">
    <property type="entry name" value="SSD"/>
    <property type="match status" value="1"/>
</dbReference>
<dbReference type="InterPro" id="IPR001036">
    <property type="entry name" value="Acrflvin-R"/>
</dbReference>
<accession>A0A085N065</accession>
<keyword evidence="4 9" id="KW-0812">Transmembrane</keyword>
<feature type="transmembrane region" description="Helical" evidence="9">
    <location>
        <begin position="846"/>
        <end position="867"/>
    </location>
</feature>
<dbReference type="PANTHER" id="PTHR10796:SF92">
    <property type="entry name" value="PATCHED-RELATED, ISOFORM A"/>
    <property type="match status" value="1"/>
</dbReference>
<evidence type="ECO:0000256" key="4">
    <source>
        <dbReference type="ARBA" id="ARBA00022692"/>
    </source>
</evidence>
<keyword evidence="13" id="KW-1185">Reference proteome</keyword>
<dbReference type="GO" id="GO:0030659">
    <property type="term" value="C:cytoplasmic vesicle membrane"/>
    <property type="evidence" value="ECO:0007669"/>
    <property type="project" value="TreeGrafter"/>
</dbReference>
<sequence length="993" mass="111336">MPCLSVCSKRLLHFDLIQYGMGRSFRWYAKIVCRHPYMFILVPIVFTVMLSCGIYVRWPLTDALRLYTPLNALAHKERFIFEQQWPLNEGHYVPGRQLINRRQCQVIVTARDGGNVLRSEIGKIVRELNHFIIHDIQIVHDGEEYSYSSLCMSSYGTCLTNDHIAVIQGMYDEPEIFGRLTFPKVKVAHHELYLGQALGGVTVNSSGARDVSRSGTVVEAKAWMLVYQLRFDDHRYDLLSGLWEHAFERSLLSYNNSLVEVSPFHSQTLDTELSKNAQNLGPRVTVCFVVLICFAMACTLSVVKKDGRWWAVDWNRSAPWLAVAGVFSAGMGVSTAVGLLSLLGVHFCEVVAVMPFLVICKYVVEFYLAFVLRHVQAEHYNKVSVSSTETRSNQSMVLTNVRNIVLTKNFVECSQVMNVSAVRLDNTFLMLSALSHTKESLPVEERIPEAMAEAAVSITITVLTDVISFAVGYLTDFLAVQLFCLYTCVAMMTSFMFQLTLLLGFIVLHARNERCGKHAIFPCFLTIPADEIKHATCLQRLFCIGSANAEQQACKPTKCLPQSEAADNCDSGVASKWFMDSFAPFLTTSFGKAIVVLLYVVYLAAAIYGCTQIKEGLEPVNLLVEDSYAAKFYMELQRNFWSYGMPVQVAFNNPGDVSNAQTRFRIIDAVKAFAESSHGIGTAGLQFWLLDFDEFLPLHSHLFIDEIDRQQFYDHLRSFFHLFPTKAYEADVTWKGLNGSIEYITAFRLMVGVKDFMTALQQMETLNDFRTIAAQYPDLNITTYNEMWPFIDQYEQVLPNVFQELYSGMICMIGIALLFIPNPLGAICVTLSMASIDAGVIGYMTMWGLSIDCITMITLIMSIGFSVDFSAHIAYSYAVNKGKGTEHSIRMALGNLGWPIVQGGLSTVLGVIVLADVKSYMFVAFCKTVLLIIGIGVIHGIVFLPVFISLTIHEKEILQQKQNERSIDDNVENGNSTEYIPSASQINGKKCTG</sequence>
<feature type="transmembrane region" description="Helical" evidence="9">
    <location>
        <begin position="36"/>
        <end position="58"/>
    </location>
</feature>